<dbReference type="PROSITE" id="PS51257">
    <property type="entry name" value="PROKAR_LIPOPROTEIN"/>
    <property type="match status" value="1"/>
</dbReference>
<dbReference type="Gene3D" id="3.40.50.1820">
    <property type="entry name" value="alpha/beta hydrolase"/>
    <property type="match status" value="1"/>
</dbReference>
<evidence type="ECO:0000313" key="7">
    <source>
        <dbReference type="Proteomes" id="UP001519349"/>
    </source>
</evidence>
<dbReference type="Pfam" id="PF00135">
    <property type="entry name" value="COesterase"/>
    <property type="match status" value="1"/>
</dbReference>
<keyword evidence="2 3" id="KW-0378">Hydrolase</keyword>
<dbReference type="PANTHER" id="PTHR11559">
    <property type="entry name" value="CARBOXYLESTERASE"/>
    <property type="match status" value="1"/>
</dbReference>
<evidence type="ECO:0000313" key="6">
    <source>
        <dbReference type="EMBL" id="MBP2620576.1"/>
    </source>
</evidence>
<feature type="region of interest" description="Disordered" evidence="4">
    <location>
        <begin position="64"/>
        <end position="87"/>
    </location>
</feature>
<reference evidence="6 7" key="1">
    <citation type="submission" date="2018-05" db="EMBL/GenBank/DDBJ databases">
        <title>Draft genome sequence of Streptococcus panodentis CCUG 70867T.</title>
        <authorList>
            <person name="Salva-Serra F."/>
            <person name="Mendez V."/>
            <person name="Jaen-Luchoro D."/>
            <person name="Gonzales-Siles L."/>
            <person name="Karlsson R."/>
            <person name="Engstrom-Jakobsson H."/>
            <person name="Busquets A."/>
            <person name="Gomila M."/>
            <person name="Pineiro-Iglesias B."/>
            <person name="Bennasar-Figueras A."/>
            <person name="Seeger M."/>
            <person name="Moore E."/>
        </authorList>
    </citation>
    <scope>NUCLEOTIDE SEQUENCE [LARGE SCALE GENOMIC DNA]</scope>
    <source>
        <strain evidence="6 7">CCUG 70867</strain>
    </source>
</reference>
<comment type="similarity">
    <text evidence="1 3">Belongs to the type-B carboxylesterase/lipase family.</text>
</comment>
<evidence type="ECO:0000259" key="5">
    <source>
        <dbReference type="Pfam" id="PF00135"/>
    </source>
</evidence>
<evidence type="ECO:0000256" key="2">
    <source>
        <dbReference type="ARBA" id="ARBA00022801"/>
    </source>
</evidence>
<gene>
    <name evidence="6" type="ORF">DHL47_04340</name>
</gene>
<dbReference type="EC" id="3.1.1.-" evidence="3"/>
<dbReference type="InterPro" id="IPR050309">
    <property type="entry name" value="Type-B_Carboxylest/Lipase"/>
</dbReference>
<dbReference type="PROSITE" id="PS00122">
    <property type="entry name" value="CARBOXYLESTERASE_B_1"/>
    <property type="match status" value="1"/>
</dbReference>
<dbReference type="RefSeq" id="WP_209551008.1">
    <property type="nucleotide sequence ID" value="NZ_QFAY01000007.1"/>
</dbReference>
<comment type="caution">
    <text evidence="6">The sequence shown here is derived from an EMBL/GenBank/DDBJ whole genome shotgun (WGS) entry which is preliminary data.</text>
</comment>
<accession>A0ABS5AWF4</accession>
<dbReference type="SUPFAM" id="SSF53474">
    <property type="entry name" value="alpha/beta-Hydrolases"/>
    <property type="match status" value="1"/>
</dbReference>
<evidence type="ECO:0000256" key="1">
    <source>
        <dbReference type="ARBA" id="ARBA00005964"/>
    </source>
</evidence>
<evidence type="ECO:0000256" key="3">
    <source>
        <dbReference type="RuleBase" id="RU361235"/>
    </source>
</evidence>
<evidence type="ECO:0000256" key="4">
    <source>
        <dbReference type="SAM" id="MobiDB-lite"/>
    </source>
</evidence>
<dbReference type="InterPro" id="IPR029058">
    <property type="entry name" value="AB_hydrolase_fold"/>
</dbReference>
<proteinExistence type="inferred from homology"/>
<keyword evidence="7" id="KW-1185">Reference proteome</keyword>
<name>A0ABS5AWF4_9STRE</name>
<protein>
    <recommendedName>
        <fullName evidence="3">Carboxylic ester hydrolase</fullName>
        <ecNumber evidence="3">3.1.1.-</ecNumber>
    </recommendedName>
</protein>
<dbReference type="Proteomes" id="UP001519349">
    <property type="component" value="Unassembled WGS sequence"/>
</dbReference>
<organism evidence="6 7">
    <name type="scientific">Streptococcus panodentis</name>
    <dbReference type="NCBI Taxonomy" id="1581472"/>
    <lineage>
        <taxon>Bacteria</taxon>
        <taxon>Bacillati</taxon>
        <taxon>Bacillota</taxon>
        <taxon>Bacilli</taxon>
        <taxon>Lactobacillales</taxon>
        <taxon>Streptococcaceae</taxon>
        <taxon>Streptococcus</taxon>
    </lineage>
</organism>
<dbReference type="EMBL" id="QFAY01000007">
    <property type="protein sequence ID" value="MBP2620576.1"/>
    <property type="molecule type" value="Genomic_DNA"/>
</dbReference>
<feature type="domain" description="Carboxylesterase type B" evidence="5">
    <location>
        <begin position="35"/>
        <end position="367"/>
    </location>
</feature>
<dbReference type="InterPro" id="IPR002018">
    <property type="entry name" value="CarbesteraseB"/>
</dbReference>
<feature type="signal peptide" evidence="3">
    <location>
        <begin position="1"/>
        <end position="28"/>
    </location>
</feature>
<keyword evidence="3" id="KW-0732">Signal</keyword>
<feature type="chain" id="PRO_5044954423" description="Carboxylic ester hydrolase" evidence="3">
    <location>
        <begin position="29"/>
        <end position="566"/>
    </location>
</feature>
<sequence length="566" mass="62028">MKVKKISSLLLLLTVLSVILVSCGQSQSKESTDRTVRQTAYGAVKGGEKDGVLTWKGVPYGGETSGENRFKAPADPEKWSGERDATKSGQVALQSSADGVIGSEDALNLDIYRPDSDKEKLPVLVYIHGGNNQTGKSEEISGASFVKTHDAIFVSVNYRLGVLGFNPLPALKTGSDEENSGNYSLLDIAKSLDWIRENIEEFGGDSQNVTVSGFSAGGRDVMAMLISSIFKGKFDKAVSFSGGMTVADEAKSQQVFAEALAPLAVEDGKKGDLEEAKAWLLSRDSAVRDYLQDLDAKRLAPLMGNAGIRMSVFPHLYMDGAVLPKEGFDTKNYNQVPLLMLTGETEFSLFAYYDKYFAQAQAAKTMDQEPAASDYAFVNTYGGQFYSLFNVQESAEKMAPSYKASIYSAEIRFGEDAAVVGSPMSTFGSYHGVFVPLLDRDNQNYQQLVGQAYASKGAQELSQLFQDYLYQFISTGNPNGKNLPRWQEWTAAGEAPTLYLDATKEQASAQMGKKDYNYTDVLEQIAADTSISQERKEQLLTQVLNGRWFSYGLDEKYGNLSDFDKR</sequence>
<dbReference type="InterPro" id="IPR019826">
    <property type="entry name" value="Carboxylesterase_B_AS"/>
</dbReference>
<feature type="compositionally biased region" description="Basic and acidic residues" evidence="4">
    <location>
        <begin position="66"/>
        <end position="86"/>
    </location>
</feature>